<organism evidence="9 10">
    <name type="scientific">Adiantum capillus-veneris</name>
    <name type="common">Maidenhair fern</name>
    <dbReference type="NCBI Taxonomy" id="13818"/>
    <lineage>
        <taxon>Eukaryota</taxon>
        <taxon>Viridiplantae</taxon>
        <taxon>Streptophyta</taxon>
        <taxon>Embryophyta</taxon>
        <taxon>Tracheophyta</taxon>
        <taxon>Polypodiopsida</taxon>
        <taxon>Polypodiidae</taxon>
        <taxon>Polypodiales</taxon>
        <taxon>Pteridineae</taxon>
        <taxon>Pteridaceae</taxon>
        <taxon>Vittarioideae</taxon>
        <taxon>Adiantum</taxon>
    </lineage>
</organism>
<dbReference type="Gene3D" id="3.10.110.10">
    <property type="entry name" value="Ubiquitin Conjugating Enzyme"/>
    <property type="match status" value="1"/>
</dbReference>
<dbReference type="InterPro" id="IPR016135">
    <property type="entry name" value="UBQ-conjugating_enzyme/RWD"/>
</dbReference>
<dbReference type="InterPro" id="IPR000608">
    <property type="entry name" value="UBC"/>
</dbReference>
<dbReference type="SMART" id="SM00212">
    <property type="entry name" value="UBCc"/>
    <property type="match status" value="1"/>
</dbReference>
<dbReference type="InterPro" id="IPR023313">
    <property type="entry name" value="UBQ-conjugating_AS"/>
</dbReference>
<keyword evidence="3" id="KW-0547">Nucleotide-binding</keyword>
<dbReference type="Proteomes" id="UP000886520">
    <property type="component" value="Chromosome 8"/>
</dbReference>
<dbReference type="PROSITE" id="PS00183">
    <property type="entry name" value="UBC_1"/>
    <property type="match status" value="1"/>
</dbReference>
<feature type="domain" description="UBC core" evidence="8">
    <location>
        <begin position="6"/>
        <end position="157"/>
    </location>
</feature>
<evidence type="ECO:0000256" key="2">
    <source>
        <dbReference type="ARBA" id="ARBA00022679"/>
    </source>
</evidence>
<evidence type="ECO:0000256" key="4">
    <source>
        <dbReference type="ARBA" id="ARBA00022786"/>
    </source>
</evidence>
<dbReference type="InterPro" id="IPR050113">
    <property type="entry name" value="Ub_conjugating_enzyme"/>
</dbReference>
<evidence type="ECO:0000259" key="8">
    <source>
        <dbReference type="PROSITE" id="PS50127"/>
    </source>
</evidence>
<feature type="region of interest" description="Disordered" evidence="7">
    <location>
        <begin position="626"/>
        <end position="647"/>
    </location>
</feature>
<keyword evidence="4" id="KW-0833">Ubl conjugation pathway</keyword>
<dbReference type="GO" id="GO:0061631">
    <property type="term" value="F:ubiquitin conjugating enzyme activity"/>
    <property type="evidence" value="ECO:0007669"/>
    <property type="project" value="UniProtKB-EC"/>
</dbReference>
<evidence type="ECO:0000256" key="1">
    <source>
        <dbReference type="ARBA" id="ARBA00012486"/>
    </source>
</evidence>
<dbReference type="OrthoDB" id="9978460at2759"/>
<evidence type="ECO:0000256" key="6">
    <source>
        <dbReference type="PROSITE-ProRule" id="PRU10133"/>
    </source>
</evidence>
<evidence type="ECO:0000313" key="10">
    <source>
        <dbReference type="Proteomes" id="UP000886520"/>
    </source>
</evidence>
<keyword evidence="5" id="KW-0067">ATP-binding</keyword>
<dbReference type="AlphaFoldDB" id="A0A9D4UYJ7"/>
<keyword evidence="10" id="KW-1185">Reference proteome</keyword>
<dbReference type="PROSITE" id="PS50127">
    <property type="entry name" value="UBC_2"/>
    <property type="match status" value="1"/>
</dbReference>
<name>A0A9D4UYJ7_ADICA</name>
<feature type="region of interest" description="Disordered" evidence="7">
    <location>
        <begin position="188"/>
        <end position="212"/>
    </location>
</feature>
<reference evidence="9" key="1">
    <citation type="submission" date="2021-01" db="EMBL/GenBank/DDBJ databases">
        <title>Adiantum capillus-veneris genome.</title>
        <authorList>
            <person name="Fang Y."/>
            <person name="Liao Q."/>
        </authorList>
    </citation>
    <scope>NUCLEOTIDE SEQUENCE</scope>
    <source>
        <strain evidence="9">H3</strain>
        <tissue evidence="9">Leaf</tissue>
    </source>
</reference>
<evidence type="ECO:0000256" key="5">
    <source>
        <dbReference type="ARBA" id="ARBA00022840"/>
    </source>
</evidence>
<evidence type="ECO:0000313" key="9">
    <source>
        <dbReference type="EMBL" id="KAI5076175.1"/>
    </source>
</evidence>
<evidence type="ECO:0000256" key="7">
    <source>
        <dbReference type="SAM" id="MobiDB-lite"/>
    </source>
</evidence>
<dbReference type="FunFam" id="3.10.110.10:FF:000041">
    <property type="entry name" value="Ubiquitin-conjugating enzyme E2 T"/>
    <property type="match status" value="1"/>
</dbReference>
<dbReference type="CDD" id="cd23805">
    <property type="entry name" value="UBCc_UBE2T"/>
    <property type="match status" value="1"/>
</dbReference>
<dbReference type="SUPFAM" id="SSF54495">
    <property type="entry name" value="UBC-like"/>
    <property type="match status" value="1"/>
</dbReference>
<dbReference type="EMBL" id="JABFUD020000008">
    <property type="protein sequence ID" value="KAI5076175.1"/>
    <property type="molecule type" value="Genomic_DNA"/>
</dbReference>
<proteinExistence type="predicted"/>
<dbReference type="GO" id="GO:0005524">
    <property type="term" value="F:ATP binding"/>
    <property type="evidence" value="ECO:0007669"/>
    <property type="project" value="UniProtKB-KW"/>
</dbReference>
<keyword evidence="2" id="KW-0808">Transferase</keyword>
<feature type="active site" description="Glycyl thioester intermediate" evidence="6">
    <location>
        <position position="91"/>
    </location>
</feature>
<comment type="caution">
    <text evidence="9">The sequence shown here is derived from an EMBL/GenBank/DDBJ whole genome shotgun (WGS) entry which is preliminary data.</text>
</comment>
<dbReference type="EC" id="2.3.2.23" evidence="1"/>
<accession>A0A9D4UYJ7</accession>
<sequence>MAQAARLASRLQRELKMLQSDPPPGVSAWPCDGHILTHLQAQIHGPEGTVYANGVFKLDIQVPERYPFEPPNIKFITPVYHPNIDNGGRICLDLLNLPPKGAWRPSLNLLTLLASIGLLLADPNPDDGLMGDITAEYKHDRMSFDVKARNWTELYARQDQVQRELKSSQTLANVESNNDVGTAKLHVQERTQASRNSEEHTNSNCVTSSQPLRPSLSLSKRLALDRGAACLQENMAVASRNKLVVTHPINCVVSSSQNQSKATSLHCRVDAQSLKELAIQDEQSKGDMVSETSTSAISTLKPSVQTIEKSSKYSRGDIFDEIAVDSATDAMLSHSAFVKRPTIAAGEGPQSDGCCVRSVPTSAEAFEAEKGDGKSVPKRKDLVVVGKENRPPKLCLAAKPKVDAQSFKELETFSAASINKRNSPSHTGEKLSNRLRGDIFDEMTANSMLSHSALLKRSLEVGEGRQADGCSAPSVPTSARVFDAEKGDDCSAPTSGAICKDFVSAGKENRTSKLCLAAKPKEGSFKQRTGDKGLLAEGGPMDVPCNSNSLPCVNVVHKPGRKDRDNSCLPSRTKSLKLTKANPDSNFFHVTRRQHDVRAEMKQTPVADKKWSTHIVIPDDAPIVVVSDSESDSEPSDECSTPLFTERDMNNKRKVKLKLR</sequence>
<dbReference type="Pfam" id="PF00179">
    <property type="entry name" value="UQ_con"/>
    <property type="match status" value="1"/>
</dbReference>
<protein>
    <recommendedName>
        <fullName evidence="1">E2 ubiquitin-conjugating enzyme</fullName>
        <ecNumber evidence="1">2.3.2.23</ecNumber>
    </recommendedName>
</protein>
<dbReference type="PANTHER" id="PTHR24067">
    <property type="entry name" value="UBIQUITIN-CONJUGATING ENZYME E2"/>
    <property type="match status" value="1"/>
</dbReference>
<evidence type="ECO:0000256" key="3">
    <source>
        <dbReference type="ARBA" id="ARBA00022741"/>
    </source>
</evidence>
<gene>
    <name evidence="9" type="ORF">GOP47_0008240</name>
</gene>